<evidence type="ECO:0000259" key="1">
    <source>
        <dbReference type="PROSITE" id="PS51462"/>
    </source>
</evidence>
<dbReference type="GO" id="GO:0016787">
    <property type="term" value="F:hydrolase activity"/>
    <property type="evidence" value="ECO:0007669"/>
    <property type="project" value="UniProtKB-KW"/>
</dbReference>
<gene>
    <name evidence="2" type="ORF">NWE73_05755</name>
</gene>
<name>A0ABT6DGA9_9BACT</name>
<keyword evidence="2" id="KW-0378">Hydrolase</keyword>
<reference evidence="2" key="1">
    <citation type="submission" date="2022-08" db="EMBL/GenBank/DDBJ databases">
        <title>Novel Bdellovibrio Species Isolated from Svalbard: Designation Bdellovibrio svalbardensis.</title>
        <authorList>
            <person name="Mitchell R.J."/>
            <person name="Choi S.Y."/>
        </authorList>
    </citation>
    <scope>NUCLEOTIDE SEQUENCE</scope>
    <source>
        <strain evidence="2">PAP01</strain>
    </source>
</reference>
<dbReference type="InterPro" id="IPR000086">
    <property type="entry name" value="NUDIX_hydrolase_dom"/>
</dbReference>
<sequence>MEHPYDNDSEYYASLPRKRVGSGALIFYRSQILIMQPVYSSEWLLPGGTVEAEESPLEALHREIKEQLNLKIDPLQLIAVDYIPNRDVKGEYLQFLFEVKELTEHQVQQIKISTDYKDFKFVDIEKAISMLTVAAARRLESALLALQDGKSIVYLENGNQPSFNSTMAFL</sequence>
<dbReference type="PANTHER" id="PTHR43736:SF1">
    <property type="entry name" value="DIHYDRONEOPTERIN TRIPHOSPHATE DIPHOSPHATASE"/>
    <property type="match status" value="1"/>
</dbReference>
<dbReference type="PANTHER" id="PTHR43736">
    <property type="entry name" value="ADP-RIBOSE PYROPHOSPHATASE"/>
    <property type="match status" value="1"/>
</dbReference>
<accession>A0ABT6DGA9</accession>
<dbReference type="InterPro" id="IPR015797">
    <property type="entry name" value="NUDIX_hydrolase-like_dom_sf"/>
</dbReference>
<dbReference type="RefSeq" id="WP_277577335.1">
    <property type="nucleotide sequence ID" value="NZ_JANRMI010000002.1"/>
</dbReference>
<dbReference type="PROSITE" id="PS51462">
    <property type="entry name" value="NUDIX"/>
    <property type="match status" value="1"/>
</dbReference>
<feature type="domain" description="Nudix hydrolase" evidence="1">
    <location>
        <begin position="17"/>
        <end position="145"/>
    </location>
</feature>
<dbReference type="Gene3D" id="3.90.79.10">
    <property type="entry name" value="Nucleoside Triphosphate Pyrophosphohydrolase"/>
    <property type="match status" value="1"/>
</dbReference>
<dbReference type="Pfam" id="PF00293">
    <property type="entry name" value="NUDIX"/>
    <property type="match status" value="1"/>
</dbReference>
<dbReference type="Proteomes" id="UP001152321">
    <property type="component" value="Unassembled WGS sequence"/>
</dbReference>
<evidence type="ECO:0000313" key="2">
    <source>
        <dbReference type="EMBL" id="MDG0815856.1"/>
    </source>
</evidence>
<dbReference type="SUPFAM" id="SSF55811">
    <property type="entry name" value="Nudix"/>
    <property type="match status" value="1"/>
</dbReference>
<comment type="caution">
    <text evidence="2">The sequence shown here is derived from an EMBL/GenBank/DDBJ whole genome shotgun (WGS) entry which is preliminary data.</text>
</comment>
<evidence type="ECO:0000313" key="3">
    <source>
        <dbReference type="Proteomes" id="UP001152321"/>
    </source>
</evidence>
<organism evidence="2 3">
    <name type="scientific">Bdellovibrio svalbardensis</name>
    <dbReference type="NCBI Taxonomy" id="2972972"/>
    <lineage>
        <taxon>Bacteria</taxon>
        <taxon>Pseudomonadati</taxon>
        <taxon>Bdellovibrionota</taxon>
        <taxon>Bdellovibrionia</taxon>
        <taxon>Bdellovibrionales</taxon>
        <taxon>Pseudobdellovibrionaceae</taxon>
        <taxon>Bdellovibrio</taxon>
    </lineage>
</organism>
<dbReference type="EMBL" id="JANRMI010000002">
    <property type="protein sequence ID" value="MDG0815856.1"/>
    <property type="molecule type" value="Genomic_DNA"/>
</dbReference>
<protein>
    <submittedName>
        <fullName evidence="2">NUDIX hydrolase</fullName>
    </submittedName>
</protein>
<proteinExistence type="predicted"/>
<keyword evidence="3" id="KW-1185">Reference proteome</keyword>